<dbReference type="PANTHER" id="PTHR34921">
    <property type="entry name" value="MEIOTIC RECOMBINATION PROTEIN REC114"/>
    <property type="match status" value="1"/>
</dbReference>
<dbReference type="Pfam" id="PF15165">
    <property type="entry name" value="REC114-like"/>
    <property type="match status" value="1"/>
</dbReference>
<name>A0A8C4Q8P0_EPTBU</name>
<reference evidence="2" key="1">
    <citation type="submission" date="2025-08" db="UniProtKB">
        <authorList>
            <consortium name="Ensembl"/>
        </authorList>
    </citation>
    <scope>IDENTIFICATION</scope>
</reference>
<evidence type="ECO:0000313" key="2">
    <source>
        <dbReference type="Ensembl" id="ENSEBUP00000011303.1"/>
    </source>
</evidence>
<accession>A0A8C4Q8P0</accession>
<sequence>MEQSGSIRDVFAHESPPGQQRSVIPAQESKLSSESVSTPSEEMVQGQAADGVPRPERPITQVEARWPLARYSRFERPSGSAGCWQDYDGDGKSGILLLSLTRFGHMMVTHGNLALENTPVFDASIEVAGKRKNDCIYFTFKIAQGSSRIFCVWFAGESHEEVQKNCTDCIHILRQHIPIDESLNQPGIQSSQISPNIHTLNCLPKLWQRRHGCGHYPIHPAHTRSPSSSSSLNHNQHQLSPSFVKIECMTYAVNYHLSMMMMSYVNM</sequence>
<reference evidence="2" key="2">
    <citation type="submission" date="2025-09" db="UniProtKB">
        <authorList>
            <consortium name="Ensembl"/>
        </authorList>
    </citation>
    <scope>IDENTIFICATION</scope>
</reference>
<feature type="compositionally biased region" description="Polar residues" evidence="1">
    <location>
        <begin position="29"/>
        <end position="40"/>
    </location>
</feature>
<dbReference type="InterPro" id="IPR029168">
    <property type="entry name" value="REC114L"/>
</dbReference>
<proteinExistence type="predicted"/>
<evidence type="ECO:0000313" key="3">
    <source>
        <dbReference type="Proteomes" id="UP000694388"/>
    </source>
</evidence>
<feature type="region of interest" description="Disordered" evidence="1">
    <location>
        <begin position="1"/>
        <end position="59"/>
    </location>
</feature>
<dbReference type="Proteomes" id="UP000694388">
    <property type="component" value="Unplaced"/>
</dbReference>
<dbReference type="PANTHER" id="PTHR34921:SF1">
    <property type="entry name" value="MEIOTIC RECOMBINATION PROTEIN REC114"/>
    <property type="match status" value="1"/>
</dbReference>
<dbReference type="Ensembl" id="ENSEBUT00000011870.1">
    <property type="protein sequence ID" value="ENSEBUP00000011303.1"/>
    <property type="gene ID" value="ENSEBUG00000007262.1"/>
</dbReference>
<evidence type="ECO:0000256" key="1">
    <source>
        <dbReference type="SAM" id="MobiDB-lite"/>
    </source>
</evidence>
<dbReference type="AlphaFoldDB" id="A0A8C4Q8P0"/>
<keyword evidence="3" id="KW-1185">Reference proteome</keyword>
<organism evidence="2 3">
    <name type="scientific">Eptatretus burgeri</name>
    <name type="common">Inshore hagfish</name>
    <dbReference type="NCBI Taxonomy" id="7764"/>
    <lineage>
        <taxon>Eukaryota</taxon>
        <taxon>Metazoa</taxon>
        <taxon>Chordata</taxon>
        <taxon>Craniata</taxon>
        <taxon>Vertebrata</taxon>
        <taxon>Cyclostomata</taxon>
        <taxon>Myxini</taxon>
        <taxon>Myxiniformes</taxon>
        <taxon>Myxinidae</taxon>
        <taxon>Eptatretinae</taxon>
        <taxon>Eptatretus</taxon>
    </lineage>
</organism>
<protein>
    <submittedName>
        <fullName evidence="2">Uncharacterized protein</fullName>
    </submittedName>
</protein>